<organism evidence="4 5">
    <name type="scientific">Halapricum salinum</name>
    <dbReference type="NCBI Taxonomy" id="1457250"/>
    <lineage>
        <taxon>Archaea</taxon>
        <taxon>Methanobacteriati</taxon>
        <taxon>Methanobacteriota</taxon>
        <taxon>Stenosarchaea group</taxon>
        <taxon>Halobacteria</taxon>
        <taxon>Halobacteriales</taxon>
        <taxon>Haloarculaceae</taxon>
        <taxon>Halapricum</taxon>
    </lineage>
</organism>
<gene>
    <name evidence="4" type="ORF">DV733_09630</name>
</gene>
<dbReference type="STRING" id="1457250.GCA_000755225_00975"/>
<sequence>MPADDSSAVTDFYDRLAARYDLLATAPVVRGWRELAADALELESGDTVVEMGCGTGANLPYLRERVGSEGRVVGIDLTSGMLAQARHRVERAGWTNVDLVRGDATRPPIERADAVLGSFVVGLLDDPGAAVDRWLDRLTPGGRVAILEAGRSDRLVAAPLNLAFRVFVRFSSPGGWTRVDSPAKELDRRIAAARAALNDRTVDRRDETAALGLVQVVSGTYPPDNPSTA</sequence>
<dbReference type="EMBL" id="CP031310">
    <property type="protein sequence ID" value="QCC51484.1"/>
    <property type="molecule type" value="Genomic_DNA"/>
</dbReference>
<dbReference type="Pfam" id="PF13649">
    <property type="entry name" value="Methyltransf_25"/>
    <property type="match status" value="1"/>
</dbReference>
<dbReference type="AlphaFoldDB" id="A0A4D6HBL9"/>
<dbReference type="GO" id="GO:0008168">
    <property type="term" value="F:methyltransferase activity"/>
    <property type="evidence" value="ECO:0007669"/>
    <property type="project" value="UniProtKB-KW"/>
</dbReference>
<dbReference type="InterPro" id="IPR041698">
    <property type="entry name" value="Methyltransf_25"/>
</dbReference>
<dbReference type="PANTHER" id="PTHR43861">
    <property type="entry name" value="TRANS-ACONITATE 2-METHYLTRANSFERASE-RELATED"/>
    <property type="match status" value="1"/>
</dbReference>
<evidence type="ECO:0000259" key="3">
    <source>
        <dbReference type="Pfam" id="PF13649"/>
    </source>
</evidence>
<proteinExistence type="predicted"/>
<dbReference type="InterPro" id="IPR029063">
    <property type="entry name" value="SAM-dependent_MTases_sf"/>
</dbReference>
<dbReference type="CDD" id="cd02440">
    <property type="entry name" value="AdoMet_MTases"/>
    <property type="match status" value="1"/>
</dbReference>
<feature type="domain" description="Methyltransferase" evidence="3">
    <location>
        <begin position="48"/>
        <end position="142"/>
    </location>
</feature>
<dbReference type="GO" id="GO:0032259">
    <property type="term" value="P:methylation"/>
    <property type="evidence" value="ECO:0007669"/>
    <property type="project" value="UniProtKB-KW"/>
</dbReference>
<dbReference type="PANTHER" id="PTHR43861:SF1">
    <property type="entry name" value="TRANS-ACONITATE 2-METHYLTRANSFERASE"/>
    <property type="match status" value="1"/>
</dbReference>
<dbReference type="Gene3D" id="3.40.50.150">
    <property type="entry name" value="Vaccinia Virus protein VP39"/>
    <property type="match status" value="1"/>
</dbReference>
<name>A0A4D6HBL9_9EURY</name>
<protein>
    <submittedName>
        <fullName evidence="4">Methyltransferase domain-containing protein</fullName>
    </submittedName>
</protein>
<keyword evidence="1 4" id="KW-0489">Methyltransferase</keyword>
<accession>A0A4D6HBL9</accession>
<dbReference type="KEGG" id="hsn:DV733_09630"/>
<evidence type="ECO:0000313" key="5">
    <source>
        <dbReference type="Proteomes" id="UP000296706"/>
    </source>
</evidence>
<dbReference type="RefSeq" id="WP_049994905.1">
    <property type="nucleotide sequence ID" value="NZ_CP031310.1"/>
</dbReference>
<evidence type="ECO:0000256" key="2">
    <source>
        <dbReference type="ARBA" id="ARBA00022679"/>
    </source>
</evidence>
<evidence type="ECO:0000313" key="4">
    <source>
        <dbReference type="EMBL" id="QCC51484.1"/>
    </source>
</evidence>
<keyword evidence="2 4" id="KW-0808">Transferase</keyword>
<keyword evidence="5" id="KW-1185">Reference proteome</keyword>
<dbReference type="OrthoDB" id="182741at2157"/>
<evidence type="ECO:0000256" key="1">
    <source>
        <dbReference type="ARBA" id="ARBA00022603"/>
    </source>
</evidence>
<dbReference type="GeneID" id="39848125"/>
<reference evidence="4 5" key="1">
    <citation type="journal article" date="2019" name="Nat. Commun.">
        <title>A new type of DNA phosphorothioation-based antiviral system in archaea.</title>
        <authorList>
            <person name="Xiong L."/>
            <person name="Liu S."/>
            <person name="Chen S."/>
            <person name="Xiao Y."/>
            <person name="Zhu B."/>
            <person name="Gao Y."/>
            <person name="Zhang Y."/>
            <person name="Chen B."/>
            <person name="Luo J."/>
            <person name="Deng Z."/>
            <person name="Chen X."/>
            <person name="Wang L."/>
            <person name="Chen S."/>
        </authorList>
    </citation>
    <scope>NUCLEOTIDE SEQUENCE [LARGE SCALE GENOMIC DNA]</scope>
    <source>
        <strain evidence="4 5">CBA1105</strain>
    </source>
</reference>
<dbReference type="SUPFAM" id="SSF53335">
    <property type="entry name" value="S-adenosyl-L-methionine-dependent methyltransferases"/>
    <property type="match status" value="1"/>
</dbReference>
<dbReference type="Proteomes" id="UP000296706">
    <property type="component" value="Chromosome"/>
</dbReference>